<gene>
    <name evidence="1" type="ORF">BDY19DRAFT_983408</name>
</gene>
<accession>A0ACB8UFR5</accession>
<name>A0ACB8UFR5_9APHY</name>
<comment type="caution">
    <text evidence="1">The sequence shown here is derived from an EMBL/GenBank/DDBJ whole genome shotgun (WGS) entry which is preliminary data.</text>
</comment>
<keyword evidence="2" id="KW-1185">Reference proteome</keyword>
<evidence type="ECO:0000313" key="2">
    <source>
        <dbReference type="Proteomes" id="UP001055072"/>
    </source>
</evidence>
<evidence type="ECO:0000313" key="1">
    <source>
        <dbReference type="EMBL" id="KAI0092874.1"/>
    </source>
</evidence>
<dbReference type="EMBL" id="MU274903">
    <property type="protein sequence ID" value="KAI0092874.1"/>
    <property type="molecule type" value="Genomic_DNA"/>
</dbReference>
<organism evidence="1 2">
    <name type="scientific">Irpex rosettiformis</name>
    <dbReference type="NCBI Taxonomy" id="378272"/>
    <lineage>
        <taxon>Eukaryota</taxon>
        <taxon>Fungi</taxon>
        <taxon>Dikarya</taxon>
        <taxon>Basidiomycota</taxon>
        <taxon>Agaricomycotina</taxon>
        <taxon>Agaricomycetes</taxon>
        <taxon>Polyporales</taxon>
        <taxon>Irpicaceae</taxon>
        <taxon>Irpex</taxon>
    </lineage>
</organism>
<protein>
    <submittedName>
        <fullName evidence="1">Alpha/beta-hydrolase</fullName>
    </submittedName>
</protein>
<reference evidence="1" key="1">
    <citation type="journal article" date="2021" name="Environ. Microbiol.">
        <title>Gene family expansions and transcriptome signatures uncover fungal adaptations to wood decay.</title>
        <authorList>
            <person name="Hage H."/>
            <person name="Miyauchi S."/>
            <person name="Viragh M."/>
            <person name="Drula E."/>
            <person name="Min B."/>
            <person name="Chaduli D."/>
            <person name="Navarro D."/>
            <person name="Favel A."/>
            <person name="Norest M."/>
            <person name="Lesage-Meessen L."/>
            <person name="Balint B."/>
            <person name="Merenyi Z."/>
            <person name="de Eugenio L."/>
            <person name="Morin E."/>
            <person name="Martinez A.T."/>
            <person name="Baldrian P."/>
            <person name="Stursova M."/>
            <person name="Martinez M.J."/>
            <person name="Novotny C."/>
            <person name="Magnuson J.K."/>
            <person name="Spatafora J.W."/>
            <person name="Maurice S."/>
            <person name="Pangilinan J."/>
            <person name="Andreopoulos W."/>
            <person name="LaButti K."/>
            <person name="Hundley H."/>
            <person name="Na H."/>
            <person name="Kuo A."/>
            <person name="Barry K."/>
            <person name="Lipzen A."/>
            <person name="Henrissat B."/>
            <person name="Riley R."/>
            <person name="Ahrendt S."/>
            <person name="Nagy L.G."/>
            <person name="Grigoriev I.V."/>
            <person name="Martin F."/>
            <person name="Rosso M.N."/>
        </authorList>
    </citation>
    <scope>NUCLEOTIDE SEQUENCE</scope>
    <source>
        <strain evidence="1">CBS 384.51</strain>
    </source>
</reference>
<dbReference type="Proteomes" id="UP001055072">
    <property type="component" value="Unassembled WGS sequence"/>
</dbReference>
<proteinExistence type="predicted"/>
<sequence length="372" mass="42055">MRYFRLVTVIVATLVSLVQADLNLRDPTSIALSSTRCTAPNRATGVTKDIEIKYFEVNPKAERTLLLVHGWPALWHIWRLQIEVLKDDYHIIAVNQRGFGGSEHPGDLKTSSTMADLVGDLACVLADAKVEKALCIGHDWGAQVCNEAARQRPDIFDGVIGTAIPYVPYSGPHVPVSSLVHMLPKLAYNVFFQHNTTNAIQELNRDVRRTLRGTLRTVDSPPPDEFLKQTDSFLRGWDAVEEIPSIPFFTAEEEEYWVDQFSTYGFNYTLGFYTSGHASWTFAQTQGNHTIPQPALSILPTNDPVANWVEAARIMKSESHFLHLTTKTVEAAHWLNIEKADEVNAIMREWLDEYYPPVSTEKERKTFPKDEL</sequence>